<evidence type="ECO:0000313" key="3">
    <source>
        <dbReference type="Proteomes" id="UP000738349"/>
    </source>
</evidence>
<reference evidence="2" key="1">
    <citation type="journal article" date="2021" name="Nat. Commun.">
        <title>Genetic determinants of endophytism in the Arabidopsis root mycobiome.</title>
        <authorList>
            <person name="Mesny F."/>
            <person name="Miyauchi S."/>
            <person name="Thiergart T."/>
            <person name="Pickel B."/>
            <person name="Atanasova L."/>
            <person name="Karlsson M."/>
            <person name="Huettel B."/>
            <person name="Barry K.W."/>
            <person name="Haridas S."/>
            <person name="Chen C."/>
            <person name="Bauer D."/>
            <person name="Andreopoulos W."/>
            <person name="Pangilinan J."/>
            <person name="LaButti K."/>
            <person name="Riley R."/>
            <person name="Lipzen A."/>
            <person name="Clum A."/>
            <person name="Drula E."/>
            <person name="Henrissat B."/>
            <person name="Kohler A."/>
            <person name="Grigoriev I.V."/>
            <person name="Martin F.M."/>
            <person name="Hacquard S."/>
        </authorList>
    </citation>
    <scope>NUCLEOTIDE SEQUENCE</scope>
    <source>
        <strain evidence="2">MPI-CAGE-AT-0147</strain>
    </source>
</reference>
<accession>A0A9P9IRY1</accession>
<sequence>MKLKDPIEVFQRRALQERDAKRHLPAEYVLHDDDWSFLAIAIEILTPCQRLTKLFESREPHFAEVAPSLYYLLDHFREKKKIYADGLVNQEVTGPEYAGRSIFVGDKVPALRPTTPLESQSQRPQRKRRLPERYGGCAMKLPGTIRATIMYESGESGKSGDSEDPTFSDDKSLHALRASLSVAIFKIEKYIATLDHSPAYWAAMILRPGLKKRWIEKNLDEEHAQHVFSTFTKFFDDEYNKLDLRNNQPVDLAQPCYVIYDDFYDKPEDLTQKDVLEYH</sequence>
<dbReference type="InterPro" id="IPR012337">
    <property type="entry name" value="RNaseH-like_sf"/>
</dbReference>
<evidence type="ECO:0000256" key="1">
    <source>
        <dbReference type="SAM" id="MobiDB-lite"/>
    </source>
</evidence>
<dbReference type="EMBL" id="JAGMUV010000016">
    <property type="protein sequence ID" value="KAH7133023.1"/>
    <property type="molecule type" value="Genomic_DNA"/>
</dbReference>
<comment type="caution">
    <text evidence="2">The sequence shown here is derived from an EMBL/GenBank/DDBJ whole genome shotgun (WGS) entry which is preliminary data.</text>
</comment>
<name>A0A9P9IRY1_9HYPO</name>
<proteinExistence type="predicted"/>
<dbReference type="Proteomes" id="UP000738349">
    <property type="component" value="Unassembled WGS sequence"/>
</dbReference>
<feature type="region of interest" description="Disordered" evidence="1">
    <location>
        <begin position="111"/>
        <end position="131"/>
    </location>
</feature>
<protein>
    <submittedName>
        <fullName evidence="2">Uncharacterized protein</fullName>
    </submittedName>
</protein>
<dbReference type="AlphaFoldDB" id="A0A9P9IRY1"/>
<dbReference type="SUPFAM" id="SSF53098">
    <property type="entry name" value="Ribonuclease H-like"/>
    <property type="match status" value="1"/>
</dbReference>
<keyword evidence="3" id="KW-1185">Reference proteome</keyword>
<organism evidence="2 3">
    <name type="scientific">Dactylonectria macrodidyma</name>
    <dbReference type="NCBI Taxonomy" id="307937"/>
    <lineage>
        <taxon>Eukaryota</taxon>
        <taxon>Fungi</taxon>
        <taxon>Dikarya</taxon>
        <taxon>Ascomycota</taxon>
        <taxon>Pezizomycotina</taxon>
        <taxon>Sordariomycetes</taxon>
        <taxon>Hypocreomycetidae</taxon>
        <taxon>Hypocreales</taxon>
        <taxon>Nectriaceae</taxon>
        <taxon>Dactylonectria</taxon>
    </lineage>
</organism>
<dbReference type="OrthoDB" id="5245157at2759"/>
<gene>
    <name evidence="2" type="ORF">EDB81DRAFT_888131</name>
</gene>
<evidence type="ECO:0000313" key="2">
    <source>
        <dbReference type="EMBL" id="KAH7133023.1"/>
    </source>
</evidence>